<dbReference type="InterPro" id="IPR004167">
    <property type="entry name" value="PSBD"/>
</dbReference>
<dbReference type="InterPro" id="IPR001078">
    <property type="entry name" value="2-oxoacid_DH_actylTfrase"/>
</dbReference>
<feature type="domain" description="Lipoyl-binding" evidence="7">
    <location>
        <begin position="1"/>
        <end position="76"/>
    </location>
</feature>
<accession>A0A1H3RQQ5</accession>
<evidence type="ECO:0000256" key="2">
    <source>
        <dbReference type="ARBA" id="ARBA00007317"/>
    </source>
</evidence>
<feature type="domain" description="Peripheral subunit-binding (PSBD)" evidence="8">
    <location>
        <begin position="129"/>
        <end position="166"/>
    </location>
</feature>
<proteinExistence type="inferred from homology"/>
<evidence type="ECO:0000259" key="7">
    <source>
        <dbReference type="PROSITE" id="PS50968"/>
    </source>
</evidence>
<dbReference type="InterPro" id="IPR036625">
    <property type="entry name" value="E3-bd_dom_sf"/>
</dbReference>
<protein>
    <recommendedName>
        <fullName evidence="6">Dihydrolipoamide acetyltransferase component of pyruvate dehydrogenase complex</fullName>
        <ecNumber evidence="6">2.3.1.-</ecNumber>
    </recommendedName>
</protein>
<keyword evidence="4 6" id="KW-0450">Lipoyl</keyword>
<dbReference type="CDD" id="cd06849">
    <property type="entry name" value="lipoyl_domain"/>
    <property type="match status" value="1"/>
</dbReference>
<reference evidence="9 10" key="1">
    <citation type="submission" date="2016-10" db="EMBL/GenBank/DDBJ databases">
        <authorList>
            <person name="de Groot N.N."/>
        </authorList>
    </citation>
    <scope>NUCLEOTIDE SEQUENCE [LARGE SCALE GENOMIC DNA]</scope>
    <source>
        <strain evidence="9 10">DSM 21650</strain>
    </source>
</reference>
<comment type="similarity">
    <text evidence="2 6">Belongs to the 2-oxoacid dehydrogenase family.</text>
</comment>
<keyword evidence="5 6" id="KW-0012">Acyltransferase</keyword>
<evidence type="ECO:0000256" key="3">
    <source>
        <dbReference type="ARBA" id="ARBA00022679"/>
    </source>
</evidence>
<dbReference type="GO" id="GO:0031405">
    <property type="term" value="F:lipoic acid binding"/>
    <property type="evidence" value="ECO:0007669"/>
    <property type="project" value="TreeGrafter"/>
</dbReference>
<dbReference type="FunFam" id="3.30.559.10:FF:000007">
    <property type="entry name" value="Dihydrolipoamide acetyltransferase component of pyruvate dehydrogenase complex"/>
    <property type="match status" value="1"/>
</dbReference>
<dbReference type="PANTHER" id="PTHR43178">
    <property type="entry name" value="DIHYDROLIPOAMIDE ACETYLTRANSFERASE COMPONENT OF PYRUVATE DEHYDROGENASE COMPLEX"/>
    <property type="match status" value="1"/>
</dbReference>
<dbReference type="Pfam" id="PF02817">
    <property type="entry name" value="E3_binding"/>
    <property type="match status" value="1"/>
</dbReference>
<dbReference type="SUPFAM" id="SSF52777">
    <property type="entry name" value="CoA-dependent acyltransferases"/>
    <property type="match status" value="1"/>
</dbReference>
<dbReference type="PROSITE" id="PS50968">
    <property type="entry name" value="BIOTINYL_LIPOYL"/>
    <property type="match status" value="1"/>
</dbReference>
<evidence type="ECO:0000259" key="8">
    <source>
        <dbReference type="PROSITE" id="PS51826"/>
    </source>
</evidence>
<dbReference type="EMBL" id="FNQE01000030">
    <property type="protein sequence ID" value="SDZ28026.1"/>
    <property type="molecule type" value="Genomic_DNA"/>
</dbReference>
<keyword evidence="3 6" id="KW-0808">Transferase</keyword>
<dbReference type="InterPro" id="IPR011053">
    <property type="entry name" value="Single_hybrid_motif"/>
</dbReference>
<dbReference type="InterPro" id="IPR050743">
    <property type="entry name" value="2-oxoacid_DH_E2_comp"/>
</dbReference>
<evidence type="ECO:0000256" key="5">
    <source>
        <dbReference type="ARBA" id="ARBA00023315"/>
    </source>
</evidence>
<dbReference type="RefSeq" id="WP_091731875.1">
    <property type="nucleotide sequence ID" value="NZ_FNQE01000030.1"/>
</dbReference>
<evidence type="ECO:0000256" key="6">
    <source>
        <dbReference type="RuleBase" id="RU003423"/>
    </source>
</evidence>
<dbReference type="STRING" id="415015.SAMN05660462_02512"/>
<dbReference type="SUPFAM" id="SSF51230">
    <property type="entry name" value="Single hybrid motif"/>
    <property type="match status" value="1"/>
</dbReference>
<dbReference type="Gene3D" id="3.30.559.10">
    <property type="entry name" value="Chloramphenicol acetyltransferase-like domain"/>
    <property type="match status" value="1"/>
</dbReference>
<dbReference type="OrthoDB" id="9805770at2"/>
<comment type="cofactor">
    <cofactor evidence="1 6">
        <name>(R)-lipoate</name>
        <dbReference type="ChEBI" id="CHEBI:83088"/>
    </cofactor>
</comment>
<evidence type="ECO:0000256" key="1">
    <source>
        <dbReference type="ARBA" id="ARBA00001938"/>
    </source>
</evidence>
<dbReference type="InterPro" id="IPR023213">
    <property type="entry name" value="CAT-like_dom_sf"/>
</dbReference>
<organism evidence="9 10">
    <name type="scientific">Proteiniborus ethanoligenes</name>
    <dbReference type="NCBI Taxonomy" id="415015"/>
    <lineage>
        <taxon>Bacteria</taxon>
        <taxon>Bacillati</taxon>
        <taxon>Bacillota</taxon>
        <taxon>Clostridia</taxon>
        <taxon>Eubacteriales</taxon>
        <taxon>Proteiniborus</taxon>
    </lineage>
</organism>
<dbReference type="EC" id="2.3.1.-" evidence="6"/>
<dbReference type="AlphaFoldDB" id="A0A1H3RQQ5"/>
<evidence type="ECO:0000313" key="10">
    <source>
        <dbReference type="Proteomes" id="UP000198625"/>
    </source>
</evidence>
<gene>
    <name evidence="9" type="ORF">SAMN05660462_02512</name>
</gene>
<dbReference type="SUPFAM" id="SSF47005">
    <property type="entry name" value="Peripheral subunit-binding domain of 2-oxo acid dehydrogenase complex"/>
    <property type="match status" value="1"/>
</dbReference>
<keyword evidence="9" id="KW-0670">Pyruvate</keyword>
<keyword evidence="10" id="KW-1185">Reference proteome</keyword>
<name>A0A1H3RQQ5_9FIRM</name>
<dbReference type="GO" id="GO:0016407">
    <property type="term" value="F:acetyltransferase activity"/>
    <property type="evidence" value="ECO:0007669"/>
    <property type="project" value="TreeGrafter"/>
</dbReference>
<dbReference type="Gene3D" id="2.40.50.100">
    <property type="match status" value="1"/>
</dbReference>
<dbReference type="Pfam" id="PF00364">
    <property type="entry name" value="Biotin_lipoyl"/>
    <property type="match status" value="1"/>
</dbReference>
<sequence>MFEFKFADIGEGIHEGVLLKWFVKEGDNIKEGDSLFLVETDKVNAEIPSPVGGKINKLMAEVGDTIHVGNTVVIIDDGRELSETKKEQEPVSEDEKGAGVVGEIEVSSEIIESSDEGKYEEKDIKVKVLATPVARKLAKDLGVDINQVKGTGPAGRVMKEDIQSYNEKNKDIKESNVFIQPVGDTFIKQPAIREEIKVYGEVERVPISRLRKTVAENMVLSKTIIPHATTMDEFDVTELVKIRTEQKEIAIDKGINLTYIPFIIKALTIALKEFPVFNSSFDDIKDEIIYKRYYNIGIATDTQEGLMVPVIKNVDSKGILELAKDLDETIEKTRNRTIGIEELYGGTFTITNYGALGSTYGVPVIRYPEVAILGIGKIDKKPVVLNDEIVIRHMMPVSLSIDHRIIDGGDAGRFLMRLKELLSNPMLLLLS</sequence>
<dbReference type="PANTHER" id="PTHR43178:SF5">
    <property type="entry name" value="LIPOAMIDE ACYLTRANSFERASE COMPONENT OF BRANCHED-CHAIN ALPHA-KETO ACID DEHYDROGENASE COMPLEX, MITOCHONDRIAL"/>
    <property type="match status" value="1"/>
</dbReference>
<evidence type="ECO:0000256" key="4">
    <source>
        <dbReference type="ARBA" id="ARBA00022823"/>
    </source>
</evidence>
<dbReference type="GO" id="GO:0005737">
    <property type="term" value="C:cytoplasm"/>
    <property type="evidence" value="ECO:0007669"/>
    <property type="project" value="TreeGrafter"/>
</dbReference>
<dbReference type="InterPro" id="IPR000089">
    <property type="entry name" value="Biotin_lipoyl"/>
</dbReference>
<dbReference type="PROSITE" id="PS51826">
    <property type="entry name" value="PSBD"/>
    <property type="match status" value="1"/>
</dbReference>
<dbReference type="Proteomes" id="UP000198625">
    <property type="component" value="Unassembled WGS sequence"/>
</dbReference>
<evidence type="ECO:0000313" key="9">
    <source>
        <dbReference type="EMBL" id="SDZ28026.1"/>
    </source>
</evidence>
<dbReference type="InterPro" id="IPR003016">
    <property type="entry name" value="2-oxoA_DH_lipoyl-BS"/>
</dbReference>
<dbReference type="PROSITE" id="PS00189">
    <property type="entry name" value="LIPOYL"/>
    <property type="match status" value="1"/>
</dbReference>
<dbReference type="Pfam" id="PF00198">
    <property type="entry name" value="2-oxoacid_dh"/>
    <property type="match status" value="1"/>
</dbReference>
<dbReference type="Gene3D" id="4.10.320.10">
    <property type="entry name" value="E3-binding domain"/>
    <property type="match status" value="1"/>
</dbReference>